<name>A0AAV9Y3C7_9CRYT</name>
<keyword evidence="7" id="KW-0378">Hydrolase</keyword>
<feature type="chain" id="PRO_5043664940" evidence="5">
    <location>
        <begin position="18"/>
        <end position="636"/>
    </location>
</feature>
<evidence type="ECO:0000313" key="7">
    <source>
        <dbReference type="EMBL" id="KAK6590420.1"/>
    </source>
</evidence>
<dbReference type="CDD" id="cd02248">
    <property type="entry name" value="Peptidase_C1A"/>
    <property type="match status" value="1"/>
</dbReference>
<keyword evidence="3" id="KW-0325">Glycoprotein</keyword>
<accession>A0AAV9Y3C7</accession>
<dbReference type="Pfam" id="PF00112">
    <property type="entry name" value="Peptidase_C1"/>
    <property type="match status" value="1"/>
</dbReference>
<keyword evidence="4" id="KW-0472">Membrane</keyword>
<dbReference type="Proteomes" id="UP001311799">
    <property type="component" value="Unassembled WGS sequence"/>
</dbReference>
<dbReference type="SUPFAM" id="SSF54001">
    <property type="entry name" value="Cysteine proteinases"/>
    <property type="match status" value="1"/>
</dbReference>
<keyword evidence="4" id="KW-0812">Transmembrane</keyword>
<evidence type="ECO:0000259" key="6">
    <source>
        <dbReference type="SMART" id="SM00645"/>
    </source>
</evidence>
<evidence type="ECO:0000256" key="5">
    <source>
        <dbReference type="SAM" id="SignalP"/>
    </source>
</evidence>
<dbReference type="AlphaFoldDB" id="A0AAV9Y3C7"/>
<dbReference type="Gene3D" id="3.90.70.10">
    <property type="entry name" value="Cysteine proteinases"/>
    <property type="match status" value="1"/>
</dbReference>
<dbReference type="EMBL" id="JAWDEY010000006">
    <property type="protein sequence ID" value="KAK6590420.1"/>
    <property type="molecule type" value="Genomic_DNA"/>
</dbReference>
<feature type="transmembrane region" description="Helical" evidence="4">
    <location>
        <begin position="618"/>
        <end position="635"/>
    </location>
</feature>
<dbReference type="SMART" id="SM00645">
    <property type="entry name" value="Pept_C1"/>
    <property type="match status" value="1"/>
</dbReference>
<dbReference type="InterPro" id="IPR013128">
    <property type="entry name" value="Peptidase_C1A"/>
</dbReference>
<dbReference type="InterPro" id="IPR039417">
    <property type="entry name" value="Peptidase_C1A_papain-like"/>
</dbReference>
<dbReference type="GO" id="GO:0006508">
    <property type="term" value="P:proteolysis"/>
    <property type="evidence" value="ECO:0007669"/>
    <property type="project" value="UniProtKB-KW"/>
</dbReference>
<feature type="signal peptide" evidence="5">
    <location>
        <begin position="1"/>
        <end position="17"/>
    </location>
</feature>
<keyword evidence="7" id="KW-0645">Protease</keyword>
<protein>
    <submittedName>
        <fullName evidence="7">Cathepsin like thiol protease membrane associated</fullName>
    </submittedName>
</protein>
<comment type="caution">
    <text evidence="7">The sequence shown here is derived from an EMBL/GenBank/DDBJ whole genome shotgun (WGS) entry which is preliminary data.</text>
</comment>
<dbReference type="PANTHER" id="PTHR12411">
    <property type="entry name" value="CYSTEINE PROTEASE FAMILY C1-RELATED"/>
    <property type="match status" value="1"/>
</dbReference>
<keyword evidence="8" id="KW-1185">Reference proteome</keyword>
<keyword evidence="2" id="KW-0865">Zymogen</keyword>
<evidence type="ECO:0000313" key="8">
    <source>
        <dbReference type="Proteomes" id="UP001311799"/>
    </source>
</evidence>
<gene>
    <name evidence="7" type="ORF">RS030_152348</name>
</gene>
<organism evidence="7 8">
    <name type="scientific">Cryptosporidium xiaoi</name>
    <dbReference type="NCBI Taxonomy" id="659607"/>
    <lineage>
        <taxon>Eukaryota</taxon>
        <taxon>Sar</taxon>
        <taxon>Alveolata</taxon>
        <taxon>Apicomplexa</taxon>
        <taxon>Conoidasida</taxon>
        <taxon>Coccidia</taxon>
        <taxon>Eucoccidiorida</taxon>
        <taxon>Eimeriorina</taxon>
        <taxon>Cryptosporidiidae</taxon>
        <taxon>Cryptosporidium</taxon>
    </lineage>
</organism>
<keyword evidence="5" id="KW-0732">Signal</keyword>
<dbReference type="GO" id="GO:0008234">
    <property type="term" value="F:cysteine-type peptidase activity"/>
    <property type="evidence" value="ECO:0007669"/>
    <property type="project" value="InterPro"/>
</dbReference>
<evidence type="ECO:0000256" key="3">
    <source>
        <dbReference type="ARBA" id="ARBA00023180"/>
    </source>
</evidence>
<dbReference type="InterPro" id="IPR038765">
    <property type="entry name" value="Papain-like_cys_pep_sf"/>
</dbReference>
<keyword evidence="4" id="KW-1133">Transmembrane helix</keyword>
<comment type="similarity">
    <text evidence="1">Belongs to the peptidase C1 family.</text>
</comment>
<feature type="domain" description="Peptidase C1A papain C-terminal" evidence="6">
    <location>
        <begin position="354"/>
        <end position="589"/>
    </location>
</feature>
<proteinExistence type="inferred from homology"/>
<evidence type="ECO:0000256" key="4">
    <source>
        <dbReference type="SAM" id="Phobius"/>
    </source>
</evidence>
<reference evidence="7 8" key="1">
    <citation type="submission" date="2023-10" db="EMBL/GenBank/DDBJ databases">
        <title>Comparative genomics analysis reveals potential genetic determinants of host preference in Cryptosporidium xiaoi.</title>
        <authorList>
            <person name="Xiao L."/>
            <person name="Li J."/>
        </authorList>
    </citation>
    <scope>NUCLEOTIDE SEQUENCE [LARGE SCALE GENOMIC DNA]</scope>
    <source>
        <strain evidence="7 8">52996</strain>
    </source>
</reference>
<dbReference type="InterPro" id="IPR000668">
    <property type="entry name" value="Peptidase_C1A_C"/>
</dbReference>
<evidence type="ECO:0000256" key="1">
    <source>
        <dbReference type="ARBA" id="ARBA00008455"/>
    </source>
</evidence>
<evidence type="ECO:0000256" key="2">
    <source>
        <dbReference type="ARBA" id="ARBA00023145"/>
    </source>
</evidence>
<sequence>MHFGIFVLLSAIEAVNCVFSEVSNKNETNFRWNLNSSEIDFAANRNFGNNYIYSQTADYDNTTSNGSIPLSHNLDFAYKGHSEHTELLFSSFSFNYSKIVDRCITDYNFLRGFLRKIALTFYYSSKVMKLENEEFKRNSNMAWKIARDHRKRINISINITKYNGEIDDNLNFETLPGPFLNNLLHSSNTSWVGNEFSRFQRENSTYRLVDVLKNEDSGIFSIRECICNFVLETQRNLDLNVTSIEKCEKKIDDIILAMKANPEAEFDLTQVSLDQPPSKLVVPDNVRGVKISRKWRESVVEGKELVFGYNFTSGGISLVNKTSEGINVVRELLSEYQKSEINSDQLKANDKSNKLNYFDSRDVNGKSCVYFPYDQGKCGGCYAFVVSSSVSISNCIQESILTAPLSPQQIIDCSQGFGNLGCNGGFYSNGWSYLLESNNPQNSFCSWEEYPYVESKKICRANKCTGCLTVGKYNVFTGLSLTGDDGWDFVTTVLPKVGSISLSVNSNLPGFTSYSGGIYKAPKCTVPSDLDHAVIMVGFGVSSNGEKYYVIQNSWGVSWGISGFMNISTSSCDMLWYPGIIRQLPSGPISEVCEENVFLLAGPGRTYNSNSLEIKRNIVHLNIFMSIIVFCLVLVV</sequence>